<dbReference type="GO" id="GO:0005524">
    <property type="term" value="F:ATP binding"/>
    <property type="evidence" value="ECO:0007669"/>
    <property type="project" value="UniProtKB-KW"/>
</dbReference>
<keyword evidence="8 12" id="KW-0067">ATP-binding</keyword>
<evidence type="ECO:0000256" key="4">
    <source>
        <dbReference type="ARBA" id="ARBA00022563"/>
    </source>
</evidence>
<dbReference type="InterPro" id="IPR022631">
    <property type="entry name" value="ADOMET_SYNTHASE_CS"/>
</dbReference>
<dbReference type="InterPro" id="IPR022630">
    <property type="entry name" value="S-AdoMet_synt_C"/>
</dbReference>
<dbReference type="EC" id="2.5.1.6" evidence="12"/>
<feature type="domain" description="S-adenosylmethionine synthetase N-terminal" evidence="14">
    <location>
        <begin position="14"/>
        <end position="110"/>
    </location>
</feature>
<dbReference type="Pfam" id="PF02772">
    <property type="entry name" value="S-AdoMet_synt_M"/>
    <property type="match status" value="1"/>
</dbReference>
<organism evidence="17 18">
    <name type="scientific">Coilia grayii</name>
    <name type="common">Gray's grenadier anchovy</name>
    <dbReference type="NCBI Taxonomy" id="363190"/>
    <lineage>
        <taxon>Eukaryota</taxon>
        <taxon>Metazoa</taxon>
        <taxon>Chordata</taxon>
        <taxon>Craniata</taxon>
        <taxon>Vertebrata</taxon>
        <taxon>Euteleostomi</taxon>
        <taxon>Actinopterygii</taxon>
        <taxon>Neopterygii</taxon>
        <taxon>Teleostei</taxon>
        <taxon>Clupei</taxon>
        <taxon>Clupeiformes</taxon>
        <taxon>Clupeoidei</taxon>
        <taxon>Engraulidae</taxon>
        <taxon>Coilinae</taxon>
        <taxon>Coilia</taxon>
    </lineage>
</organism>
<dbReference type="EMBL" id="JBHFQA010000004">
    <property type="protein sequence ID" value="KAL2100280.1"/>
    <property type="molecule type" value="Genomic_DNA"/>
</dbReference>
<feature type="domain" description="S-adenosylmethionine synthetase central" evidence="15">
    <location>
        <begin position="125"/>
        <end position="245"/>
    </location>
</feature>
<reference evidence="17 18" key="1">
    <citation type="submission" date="2024-09" db="EMBL/GenBank/DDBJ databases">
        <title>A chromosome-level genome assembly of Gray's grenadier anchovy, Coilia grayii.</title>
        <authorList>
            <person name="Fu Z."/>
        </authorList>
    </citation>
    <scope>NUCLEOTIDE SEQUENCE [LARGE SCALE GENOMIC DNA]</scope>
    <source>
        <strain evidence="17">G4</strain>
        <tissue evidence="17">Muscle</tissue>
    </source>
</reference>
<evidence type="ECO:0000256" key="6">
    <source>
        <dbReference type="ARBA" id="ARBA00022723"/>
    </source>
</evidence>
<dbReference type="InterPro" id="IPR022629">
    <property type="entry name" value="S-AdoMet_synt_central"/>
</dbReference>
<evidence type="ECO:0000256" key="8">
    <source>
        <dbReference type="ARBA" id="ARBA00022840"/>
    </source>
</evidence>
<evidence type="ECO:0000259" key="15">
    <source>
        <dbReference type="Pfam" id="PF02772"/>
    </source>
</evidence>
<keyword evidence="3" id="KW-0963">Cytoplasm</keyword>
<evidence type="ECO:0000256" key="1">
    <source>
        <dbReference type="ARBA" id="ARBA00005224"/>
    </source>
</evidence>
<dbReference type="PIRSF" id="PIRSF000497">
    <property type="entry name" value="MAT"/>
    <property type="match status" value="1"/>
</dbReference>
<evidence type="ECO:0000313" key="17">
    <source>
        <dbReference type="EMBL" id="KAL2100280.1"/>
    </source>
</evidence>
<dbReference type="SUPFAM" id="SSF55973">
    <property type="entry name" value="S-adenosylmethionine synthetase"/>
    <property type="match status" value="3"/>
</dbReference>
<evidence type="ECO:0000313" key="18">
    <source>
        <dbReference type="Proteomes" id="UP001591681"/>
    </source>
</evidence>
<dbReference type="GO" id="GO:0004478">
    <property type="term" value="F:methionine adenosyltransferase activity"/>
    <property type="evidence" value="ECO:0007669"/>
    <property type="project" value="UniProtKB-EC"/>
</dbReference>
<gene>
    <name evidence="17" type="ORF">ACEWY4_004674</name>
</gene>
<keyword evidence="9 12" id="KW-0460">Magnesium</keyword>
<dbReference type="CDD" id="cd18079">
    <property type="entry name" value="S-AdoMet_synt"/>
    <property type="match status" value="1"/>
</dbReference>
<dbReference type="PANTHER" id="PTHR11964">
    <property type="entry name" value="S-ADENOSYLMETHIONINE SYNTHETASE"/>
    <property type="match status" value="1"/>
</dbReference>
<comment type="similarity">
    <text evidence="2 13">Belongs to the AdoMet synthase family.</text>
</comment>
<dbReference type="Pfam" id="PF00438">
    <property type="entry name" value="S-AdoMet_synt_N"/>
    <property type="match status" value="1"/>
</dbReference>
<dbReference type="GO" id="GO:0006556">
    <property type="term" value="P:S-adenosylmethionine biosynthetic process"/>
    <property type="evidence" value="ECO:0007669"/>
    <property type="project" value="UniProtKB-ARBA"/>
</dbReference>
<evidence type="ECO:0000256" key="10">
    <source>
        <dbReference type="ARBA" id="ARBA00022958"/>
    </source>
</evidence>
<dbReference type="Proteomes" id="UP001591681">
    <property type="component" value="Unassembled WGS sequence"/>
</dbReference>
<dbReference type="HAMAP" id="MF_00086">
    <property type="entry name" value="S_AdoMet_synth1"/>
    <property type="match status" value="1"/>
</dbReference>
<dbReference type="FunFam" id="3.30.300.10:FF:000003">
    <property type="entry name" value="S-adenosylmethionine synthase"/>
    <property type="match status" value="1"/>
</dbReference>
<evidence type="ECO:0000259" key="16">
    <source>
        <dbReference type="Pfam" id="PF02773"/>
    </source>
</evidence>
<keyword evidence="6 12" id="KW-0479">Metal-binding</keyword>
<protein>
    <recommendedName>
        <fullName evidence="12">S-adenosylmethionine synthase</fullName>
        <ecNumber evidence="12">2.5.1.6</ecNumber>
    </recommendedName>
</protein>
<dbReference type="InterPro" id="IPR022636">
    <property type="entry name" value="S-AdoMet_synthetase_sfam"/>
</dbReference>
<comment type="catalytic activity">
    <reaction evidence="11 12">
        <text>L-methionine + ATP + H2O = S-adenosyl-L-methionine + phosphate + diphosphate</text>
        <dbReference type="Rhea" id="RHEA:21080"/>
        <dbReference type="ChEBI" id="CHEBI:15377"/>
        <dbReference type="ChEBI" id="CHEBI:30616"/>
        <dbReference type="ChEBI" id="CHEBI:33019"/>
        <dbReference type="ChEBI" id="CHEBI:43474"/>
        <dbReference type="ChEBI" id="CHEBI:57844"/>
        <dbReference type="ChEBI" id="CHEBI:59789"/>
        <dbReference type="EC" id="2.5.1.6"/>
    </reaction>
</comment>
<comment type="cofactor">
    <cofactor evidence="12">
        <name>K(+)</name>
        <dbReference type="ChEBI" id="CHEBI:29103"/>
    </cofactor>
    <text evidence="12">Binds 1 potassium ion per subunit. The potassium ion interacts primarily with the substrate.</text>
</comment>
<comment type="cofactor">
    <cofactor evidence="12">
        <name>Mg(2+)</name>
        <dbReference type="ChEBI" id="CHEBI:18420"/>
    </cofactor>
    <text evidence="12">Binds 2 magnesium ions per subunit. The magnesium ions interact primarily with the substrate.</text>
</comment>
<proteinExistence type="inferred from homology"/>
<evidence type="ECO:0000256" key="5">
    <source>
        <dbReference type="ARBA" id="ARBA00022679"/>
    </source>
</evidence>
<dbReference type="GO" id="GO:0006730">
    <property type="term" value="P:one-carbon metabolic process"/>
    <property type="evidence" value="ECO:0007669"/>
    <property type="project" value="UniProtKB-KW"/>
</dbReference>
<dbReference type="FunFam" id="3.30.300.10:FF:000004">
    <property type="entry name" value="S-adenosylmethionine synthase"/>
    <property type="match status" value="1"/>
</dbReference>
<dbReference type="NCBIfam" id="TIGR01034">
    <property type="entry name" value="metK"/>
    <property type="match status" value="1"/>
</dbReference>
<dbReference type="GO" id="GO:0046872">
    <property type="term" value="F:metal ion binding"/>
    <property type="evidence" value="ECO:0007669"/>
    <property type="project" value="UniProtKB-KW"/>
</dbReference>
<dbReference type="PROSITE" id="PS00377">
    <property type="entry name" value="ADOMET_SYNTHASE_2"/>
    <property type="match status" value="1"/>
</dbReference>
<dbReference type="FunFam" id="3.30.300.10:FF:000011">
    <property type="entry name" value="S-adenosylmethionine synthase"/>
    <property type="match status" value="1"/>
</dbReference>
<comment type="function">
    <text evidence="12">Catalyzes the formation of S-adenosylmethionine from methionine and ATP.</text>
</comment>
<evidence type="ECO:0000256" key="2">
    <source>
        <dbReference type="ARBA" id="ARBA00009685"/>
    </source>
</evidence>
<evidence type="ECO:0000256" key="3">
    <source>
        <dbReference type="ARBA" id="ARBA00022490"/>
    </source>
</evidence>
<keyword evidence="7 12" id="KW-0547">Nucleotide-binding</keyword>
<evidence type="ECO:0000259" key="14">
    <source>
        <dbReference type="Pfam" id="PF00438"/>
    </source>
</evidence>
<dbReference type="InterPro" id="IPR022628">
    <property type="entry name" value="S-AdoMet_synt_N"/>
</dbReference>
<comment type="pathway">
    <text evidence="1 12">Amino-acid biosynthesis; S-adenosyl-L-methionine biosynthesis; S-adenosyl-L-methionine from L-methionine: step 1/1.</text>
</comment>
<keyword evidence="5 12" id="KW-0808">Transferase</keyword>
<evidence type="ECO:0000256" key="7">
    <source>
        <dbReference type="ARBA" id="ARBA00022741"/>
    </source>
</evidence>
<name>A0ABD1KMB3_9TELE</name>
<keyword evidence="10 12" id="KW-0630">Potassium</keyword>
<accession>A0ABD1KMB3</accession>
<evidence type="ECO:0000256" key="12">
    <source>
        <dbReference type="RuleBase" id="RU000541"/>
    </source>
</evidence>
<sequence length="390" mass="43058">MSKKEITKSKEKTFLFTSESVGEGHADKMCDQISDAVLDAYLSQDPNSKVACECVAKTGMILLCGEVTSNAVVDILQVVRDTIKKIGYDCSAKGFDYKTCNVLLALQPQCPEISDCVFEGRVEEDIGAGDQGMMFGYATDETEECMPLTILLAHQLNAKMKELSRNECPWIMPDSKSQVTVEYRDNVGAMEPLRVHTVVISVQHTPDITLQEIRHQLLEKVVKVVIPARYLDDRTIYHLLPSGKFLEGGPMSDAGLTGRKIIVDTYGGWGSHGGGAFSGKDPSKVDRSGAYAARWVAKSLVKAKLCKRVLVQISYAIGVSHPLSISLFHYGTSTLDEDELLEIVKKNFDLRPGVIVKELGLKRPIYQATACYGHFGRDAFSWEKPKILVL</sequence>
<evidence type="ECO:0000256" key="9">
    <source>
        <dbReference type="ARBA" id="ARBA00022842"/>
    </source>
</evidence>
<dbReference type="PROSITE" id="PS00376">
    <property type="entry name" value="ADOMET_SYNTHASE_1"/>
    <property type="match status" value="1"/>
</dbReference>
<comment type="caution">
    <text evidence="17">The sequence shown here is derived from an EMBL/GenBank/DDBJ whole genome shotgun (WGS) entry which is preliminary data.</text>
</comment>
<dbReference type="AlphaFoldDB" id="A0ABD1KMB3"/>
<dbReference type="Gene3D" id="3.30.300.10">
    <property type="match status" value="3"/>
</dbReference>
<feature type="domain" description="S-adenosylmethionine synthetase C-terminal" evidence="16">
    <location>
        <begin position="248"/>
        <end position="384"/>
    </location>
</feature>
<dbReference type="Pfam" id="PF02773">
    <property type="entry name" value="S-AdoMet_synt_C"/>
    <property type="match status" value="1"/>
</dbReference>
<keyword evidence="18" id="KW-1185">Reference proteome</keyword>
<dbReference type="InterPro" id="IPR002133">
    <property type="entry name" value="S-AdoMet_synthetase"/>
</dbReference>
<evidence type="ECO:0000256" key="11">
    <source>
        <dbReference type="ARBA" id="ARBA00048344"/>
    </source>
</evidence>
<keyword evidence="4 12" id="KW-0554">One-carbon metabolism</keyword>
<evidence type="ECO:0000256" key="13">
    <source>
        <dbReference type="RuleBase" id="RU004462"/>
    </source>
</evidence>